<evidence type="ECO:0000256" key="10">
    <source>
        <dbReference type="ARBA" id="ARBA00031323"/>
    </source>
</evidence>
<dbReference type="EC" id="2.1.1.77" evidence="3"/>
<dbReference type="Gene3D" id="3.40.50.150">
    <property type="entry name" value="Vaccinia Virus protein VP39"/>
    <property type="match status" value="1"/>
</dbReference>
<evidence type="ECO:0000256" key="2">
    <source>
        <dbReference type="ARBA" id="ARBA00005369"/>
    </source>
</evidence>
<reference evidence="12 13" key="2">
    <citation type="submission" date="2019-08" db="EMBL/GenBank/DDBJ databases">
        <title>Amycolatopsis acidicola sp. nov., isolated from peat swamp forest soil.</title>
        <authorList>
            <person name="Srisuk N."/>
        </authorList>
    </citation>
    <scope>NUCLEOTIDE SEQUENCE [LARGE SCALE GENOMIC DNA]</scope>
    <source>
        <strain evidence="12 13">TBRC 6029</strain>
    </source>
</reference>
<dbReference type="Pfam" id="PF01135">
    <property type="entry name" value="PCMT"/>
    <property type="match status" value="1"/>
</dbReference>
<dbReference type="OrthoDB" id="4035289at2"/>
<dbReference type="InterPro" id="IPR000682">
    <property type="entry name" value="PCMT"/>
</dbReference>
<comment type="similarity">
    <text evidence="2">Belongs to the methyltransferase superfamily. L-isoaspartyl/D-aspartyl protein methyltransferase family.</text>
</comment>
<comment type="subcellular location">
    <subcellularLocation>
        <location evidence="1">Cytoplasm</location>
    </subcellularLocation>
</comment>
<comment type="caution">
    <text evidence="12">The sequence shown here is derived from an EMBL/GenBank/DDBJ whole genome shotgun (WGS) entry which is preliminary data.</text>
</comment>
<dbReference type="Proteomes" id="UP000320011">
    <property type="component" value="Unassembled WGS sequence"/>
</dbReference>
<dbReference type="CDD" id="cd02440">
    <property type="entry name" value="AdoMet_MTases"/>
    <property type="match status" value="1"/>
</dbReference>
<protein>
    <recommendedName>
        <fullName evidence="4">Protein-L-isoaspartate O-methyltransferase</fullName>
        <ecNumber evidence="3">2.1.1.77</ecNumber>
    </recommendedName>
    <alternativeName>
        <fullName evidence="11">L-isoaspartyl protein carboxyl methyltransferase</fullName>
    </alternativeName>
    <alternativeName>
        <fullName evidence="9">Protein L-isoaspartyl methyltransferase</fullName>
    </alternativeName>
    <alternativeName>
        <fullName evidence="10">Protein-beta-aspartate methyltransferase</fullName>
    </alternativeName>
</protein>
<dbReference type="InterPro" id="IPR027573">
    <property type="entry name" value="Methyltran_FxLD"/>
</dbReference>
<dbReference type="PANTHER" id="PTHR11579">
    <property type="entry name" value="PROTEIN-L-ISOASPARTATE O-METHYLTRANSFERASE"/>
    <property type="match status" value="1"/>
</dbReference>
<organism evidence="12 13">
    <name type="scientific">Amycolatopsis rhizosphaerae</name>
    <dbReference type="NCBI Taxonomy" id="2053003"/>
    <lineage>
        <taxon>Bacteria</taxon>
        <taxon>Bacillati</taxon>
        <taxon>Actinomycetota</taxon>
        <taxon>Actinomycetes</taxon>
        <taxon>Pseudonocardiales</taxon>
        <taxon>Pseudonocardiaceae</taxon>
        <taxon>Amycolatopsis</taxon>
    </lineage>
</organism>
<evidence type="ECO:0000256" key="7">
    <source>
        <dbReference type="ARBA" id="ARBA00022679"/>
    </source>
</evidence>
<evidence type="ECO:0000256" key="11">
    <source>
        <dbReference type="ARBA" id="ARBA00031350"/>
    </source>
</evidence>
<evidence type="ECO:0000313" key="13">
    <source>
        <dbReference type="Proteomes" id="UP000320011"/>
    </source>
</evidence>
<accession>A0A558DLV8</accession>
<dbReference type="InterPro" id="IPR029063">
    <property type="entry name" value="SAM-dependent_MTases_sf"/>
</dbReference>
<proteinExistence type="inferred from homology"/>
<dbReference type="PANTHER" id="PTHR11579:SF0">
    <property type="entry name" value="PROTEIN-L-ISOASPARTATE(D-ASPARTATE) O-METHYLTRANSFERASE"/>
    <property type="match status" value="1"/>
</dbReference>
<evidence type="ECO:0000256" key="6">
    <source>
        <dbReference type="ARBA" id="ARBA00022603"/>
    </source>
</evidence>
<evidence type="ECO:0000313" key="12">
    <source>
        <dbReference type="EMBL" id="TVT61992.1"/>
    </source>
</evidence>
<keyword evidence="6 12" id="KW-0489">Methyltransferase</keyword>
<sequence>MDVEALRAAMIEELWRLNAVRSDRVAAVFARVDRHVFAPGVPLPEVYAATTAVRTKWDERGAPISSISAPQVQAFMLEQANVAPGMRVLEIGSGGVNAAMLAELVGESGAVTTMDIDPEITDRARKLLDAAGYSRVRVECGDAERGLPEAGLFDVIIVTVGCWDIPPAWTRQLVDGGRLVVPLRMRGITRSLALERVGDHLVSRSAEVCGFVKIQGEGAHRERMLLLYGDQIALRFDDDTHPSDPLELDGVLARERVDAWSGVTVGGMESFDSLPLWLATVLPGSCLLAVDSDYQPAAAGGPVMADEGGRWFPSAYVVGDSFAYLASRRVRPGVFEMGAHAFGPHARPTAEALVEQIRFWDRHYRHGPDPVISIWPHDTADHLLREIPVPGDSATASSAVTVIDKRHTRVAISWPTATA</sequence>
<dbReference type="NCBIfam" id="TIGR04364">
    <property type="entry name" value="methyltran_FxLD"/>
    <property type="match status" value="1"/>
</dbReference>
<evidence type="ECO:0000256" key="8">
    <source>
        <dbReference type="ARBA" id="ARBA00022691"/>
    </source>
</evidence>
<evidence type="ECO:0000256" key="1">
    <source>
        <dbReference type="ARBA" id="ARBA00004496"/>
    </source>
</evidence>
<dbReference type="SUPFAM" id="SSF53335">
    <property type="entry name" value="S-adenosyl-L-methionine-dependent methyltransferases"/>
    <property type="match status" value="1"/>
</dbReference>
<keyword evidence="8" id="KW-0949">S-adenosyl-L-methionine</keyword>
<evidence type="ECO:0000256" key="4">
    <source>
        <dbReference type="ARBA" id="ARBA00013346"/>
    </source>
</evidence>
<evidence type="ECO:0000256" key="5">
    <source>
        <dbReference type="ARBA" id="ARBA00022490"/>
    </source>
</evidence>
<keyword evidence="7 12" id="KW-0808">Transferase</keyword>
<dbReference type="GO" id="GO:0005737">
    <property type="term" value="C:cytoplasm"/>
    <property type="evidence" value="ECO:0007669"/>
    <property type="project" value="UniProtKB-SubCell"/>
</dbReference>
<reference evidence="12 13" key="1">
    <citation type="submission" date="2019-07" db="EMBL/GenBank/DDBJ databases">
        <authorList>
            <person name="Duangmal K."/>
            <person name="Teo W.F.A."/>
        </authorList>
    </citation>
    <scope>NUCLEOTIDE SEQUENCE [LARGE SCALE GENOMIC DNA]</scope>
    <source>
        <strain evidence="12 13">TBRC 6029</strain>
    </source>
</reference>
<dbReference type="AlphaFoldDB" id="A0A558DLV8"/>
<keyword evidence="13" id="KW-1185">Reference proteome</keyword>
<dbReference type="GO" id="GO:0032259">
    <property type="term" value="P:methylation"/>
    <property type="evidence" value="ECO:0007669"/>
    <property type="project" value="UniProtKB-KW"/>
</dbReference>
<dbReference type="EMBL" id="VJWX01000007">
    <property type="protein sequence ID" value="TVT61992.1"/>
    <property type="molecule type" value="Genomic_DNA"/>
</dbReference>
<name>A0A558DLV8_9PSEU</name>
<evidence type="ECO:0000256" key="9">
    <source>
        <dbReference type="ARBA" id="ARBA00030757"/>
    </source>
</evidence>
<keyword evidence="5" id="KW-0963">Cytoplasm</keyword>
<evidence type="ECO:0000256" key="3">
    <source>
        <dbReference type="ARBA" id="ARBA00011890"/>
    </source>
</evidence>
<gene>
    <name evidence="12" type="primary">fxlM</name>
    <name evidence="12" type="ORF">FNH05_01720</name>
</gene>
<dbReference type="GO" id="GO:0004719">
    <property type="term" value="F:protein-L-isoaspartate (D-aspartate) O-methyltransferase activity"/>
    <property type="evidence" value="ECO:0007669"/>
    <property type="project" value="UniProtKB-EC"/>
</dbReference>